<evidence type="ECO:0000313" key="3">
    <source>
        <dbReference type="Proteomes" id="UP000094336"/>
    </source>
</evidence>
<sequence length="768" mass="86684">MVSSIISSLDLTEYFLPSSVTAASSYFLAVVLLSTFCYINQTAKSAAIFAYNCFIKPFTRTESPDQQEQLEHFYKSQAGVYDKTRKLLLKGRENALKLGMSHLLSSHPTQKKLVWVDVGGGTGWNIEYMNSVLRTTKQNFAKIYLVDLSPSLCEVARSRLALQVSHGVVEVVCGDASSFNLELGLAENSVDFITFSYSLSMIPTYFSAIDHVIPLLNKNHGVVTVADFGVQSTSTSVGRINTLGGLVGRNNSWVPRNFWRIWFEFDNVHLDSSRRNYLEYKFGTLKSINSVNSTLGNIPYYTWVGCDKLKCANLVNKINAHVTESPYLLPAEIVQHHIPVSKGHEAVVDNLSRGLPFPSMYYQKQVWRVFYNELNPLFAQFNNQYIYAFTWEDPREDHKILNINNKDSLLAITSAGDNLLHYACLPSPPRRIHGVDLNPAQNHLLELKLACFKSGLKQDQIWSIFGEGKLADFHDVLLQKLAPYLSSNALQFWADKGSDTFAVNGHGLYYDTGSTRWALKLANWIFIKAGITKDVEKLCNCTTIEEQKRVWETKVKPAIFSPIVGKLIVANSVFLWKALGVPANQANMINGSILDYIVDTLDPIVTRSLISTDNYFYYLCLMSRYARDNCPDYLTDAGYKKLSALENSPLETIRLHTDTLNEVLARVTAGSFTIIVIMDHMDWFDTNGWDAREEVELLYRALADGGRVMLRSASTHPWYIDVFEKNGFHCEAAAVRLPGESIDRCNMYTSTWVATKISHQRKMSKLTI</sequence>
<dbReference type="Pfam" id="PF08241">
    <property type="entry name" value="Methyltransf_11"/>
    <property type="match status" value="1"/>
</dbReference>
<feature type="domain" description="Methyltransferase type 11" evidence="1">
    <location>
        <begin position="116"/>
        <end position="205"/>
    </location>
</feature>
<dbReference type="InterPro" id="IPR029063">
    <property type="entry name" value="SAM-dependent_MTases_sf"/>
</dbReference>
<dbReference type="OrthoDB" id="10253390at2759"/>
<proteinExistence type="predicted"/>
<dbReference type="STRING" id="984486.A0A1E3QYU7"/>
<organism evidence="2 3">
    <name type="scientific">Babjeviella inositovora NRRL Y-12698</name>
    <dbReference type="NCBI Taxonomy" id="984486"/>
    <lineage>
        <taxon>Eukaryota</taxon>
        <taxon>Fungi</taxon>
        <taxon>Dikarya</taxon>
        <taxon>Ascomycota</taxon>
        <taxon>Saccharomycotina</taxon>
        <taxon>Pichiomycetes</taxon>
        <taxon>Serinales incertae sedis</taxon>
        <taxon>Babjeviella</taxon>
    </lineage>
</organism>
<reference evidence="3" key="1">
    <citation type="submission" date="2016-05" db="EMBL/GenBank/DDBJ databases">
        <title>Comparative genomics of biotechnologically important yeasts.</title>
        <authorList>
            <consortium name="DOE Joint Genome Institute"/>
            <person name="Riley R."/>
            <person name="Haridas S."/>
            <person name="Wolfe K.H."/>
            <person name="Lopes M.R."/>
            <person name="Hittinger C.T."/>
            <person name="Goker M."/>
            <person name="Salamov A."/>
            <person name="Wisecaver J."/>
            <person name="Long T.M."/>
            <person name="Aerts A.L."/>
            <person name="Barry K."/>
            <person name="Choi C."/>
            <person name="Clum A."/>
            <person name="Coughlan A.Y."/>
            <person name="Deshpande S."/>
            <person name="Douglass A.P."/>
            <person name="Hanson S.J."/>
            <person name="Klenk H.-P."/>
            <person name="Labutti K."/>
            <person name="Lapidus A."/>
            <person name="Lindquist E."/>
            <person name="Lipzen A."/>
            <person name="Meier-Kolthoff J.P."/>
            <person name="Ohm R.A."/>
            <person name="Otillar R.P."/>
            <person name="Pangilinan J."/>
            <person name="Peng Y."/>
            <person name="Rokas A."/>
            <person name="Rosa C.A."/>
            <person name="Scheuner C."/>
            <person name="Sibirny A.A."/>
            <person name="Slot J.C."/>
            <person name="Stielow J.B."/>
            <person name="Sun H."/>
            <person name="Kurtzman C.P."/>
            <person name="Blackwell M."/>
            <person name="Grigoriev I.V."/>
            <person name="Jeffries T.W."/>
        </authorList>
    </citation>
    <scope>NUCLEOTIDE SEQUENCE [LARGE SCALE GENOMIC DNA]</scope>
    <source>
        <strain evidence="3">NRRL Y-12698</strain>
    </source>
</reference>
<dbReference type="GeneID" id="30148551"/>
<name>A0A1E3QYU7_9ASCO</name>
<keyword evidence="3" id="KW-1185">Reference proteome</keyword>
<evidence type="ECO:0000313" key="2">
    <source>
        <dbReference type="EMBL" id="ODQ82724.1"/>
    </source>
</evidence>
<dbReference type="Pfam" id="PF11899">
    <property type="entry name" value="DUF3419"/>
    <property type="match status" value="1"/>
</dbReference>
<evidence type="ECO:0000259" key="1">
    <source>
        <dbReference type="Pfam" id="PF08241"/>
    </source>
</evidence>
<dbReference type="SUPFAM" id="SSF53335">
    <property type="entry name" value="S-adenosyl-L-methionine-dependent methyltransferases"/>
    <property type="match status" value="1"/>
</dbReference>
<dbReference type="Gene3D" id="3.40.50.150">
    <property type="entry name" value="Vaccinia Virus protein VP39"/>
    <property type="match status" value="1"/>
</dbReference>
<gene>
    <name evidence="2" type="ORF">BABINDRAFT_169912</name>
</gene>
<dbReference type="PANTHER" id="PTHR47473">
    <property type="entry name" value="BTA1P"/>
    <property type="match status" value="1"/>
</dbReference>
<dbReference type="CDD" id="cd02440">
    <property type="entry name" value="AdoMet_MTases"/>
    <property type="match status" value="1"/>
</dbReference>
<dbReference type="EMBL" id="KV454426">
    <property type="protein sequence ID" value="ODQ82724.1"/>
    <property type="molecule type" value="Genomic_DNA"/>
</dbReference>
<protein>
    <recommendedName>
        <fullName evidence="1">Methyltransferase type 11 domain-containing protein</fullName>
    </recommendedName>
</protein>
<dbReference type="InterPro" id="IPR021829">
    <property type="entry name" value="DUF3419"/>
</dbReference>
<dbReference type="InterPro" id="IPR013216">
    <property type="entry name" value="Methyltransf_11"/>
</dbReference>
<accession>A0A1E3QYU7</accession>
<dbReference type="PANTHER" id="PTHR47473:SF1">
    <property type="entry name" value="METHYLTRANSFERASE DOMAIN-CONTAINING PROTEIN"/>
    <property type="match status" value="1"/>
</dbReference>
<dbReference type="Proteomes" id="UP000094336">
    <property type="component" value="Unassembled WGS sequence"/>
</dbReference>
<dbReference type="RefSeq" id="XP_018988052.1">
    <property type="nucleotide sequence ID" value="XM_019130698.1"/>
</dbReference>
<dbReference type="AlphaFoldDB" id="A0A1E3QYU7"/>
<dbReference type="GO" id="GO:0008757">
    <property type="term" value="F:S-adenosylmethionine-dependent methyltransferase activity"/>
    <property type="evidence" value="ECO:0007669"/>
    <property type="project" value="InterPro"/>
</dbReference>